<keyword evidence="3" id="KW-1185">Reference proteome</keyword>
<reference evidence="2" key="1">
    <citation type="submission" date="2022-01" db="EMBL/GenBank/DDBJ databases">
        <authorList>
            <person name="Jo J.-H."/>
            <person name="Im W.-T."/>
        </authorList>
    </citation>
    <scope>NUCLEOTIDE SEQUENCE</scope>
    <source>
        <strain evidence="2">NA20</strain>
    </source>
</reference>
<comment type="caution">
    <text evidence="2">The sequence shown here is derived from an EMBL/GenBank/DDBJ whole genome shotgun (WGS) entry which is preliminary data.</text>
</comment>
<dbReference type="Pfam" id="PF11138">
    <property type="entry name" value="DUF2911"/>
    <property type="match status" value="1"/>
</dbReference>
<accession>A0ABS9L030</accession>
<name>A0ABS9L030_9BACT</name>
<protein>
    <submittedName>
        <fullName evidence="2">DUF2911 domain-containing protein</fullName>
    </submittedName>
</protein>
<evidence type="ECO:0000313" key="3">
    <source>
        <dbReference type="Proteomes" id="UP001165367"/>
    </source>
</evidence>
<evidence type="ECO:0000256" key="1">
    <source>
        <dbReference type="SAM" id="SignalP"/>
    </source>
</evidence>
<feature type="signal peptide" evidence="1">
    <location>
        <begin position="1"/>
        <end position="20"/>
    </location>
</feature>
<dbReference type="RefSeq" id="WP_237876882.1">
    <property type="nucleotide sequence ID" value="NZ_JAKLTR010000028.1"/>
</dbReference>
<organism evidence="2 3">
    <name type="scientific">Terrimonas ginsenosidimutans</name>
    <dbReference type="NCBI Taxonomy" id="2908004"/>
    <lineage>
        <taxon>Bacteria</taxon>
        <taxon>Pseudomonadati</taxon>
        <taxon>Bacteroidota</taxon>
        <taxon>Chitinophagia</taxon>
        <taxon>Chitinophagales</taxon>
        <taxon>Chitinophagaceae</taxon>
        <taxon>Terrimonas</taxon>
    </lineage>
</organism>
<gene>
    <name evidence="2" type="ORF">LZZ85_26730</name>
</gene>
<dbReference type="InterPro" id="IPR021314">
    <property type="entry name" value="DUF2911"/>
</dbReference>
<proteinExistence type="predicted"/>
<feature type="chain" id="PRO_5046152165" evidence="1">
    <location>
        <begin position="21"/>
        <end position="187"/>
    </location>
</feature>
<evidence type="ECO:0000313" key="2">
    <source>
        <dbReference type="EMBL" id="MCG2617926.1"/>
    </source>
</evidence>
<dbReference type="EMBL" id="JAKLTR010000028">
    <property type="protein sequence ID" value="MCG2617926.1"/>
    <property type="molecule type" value="Genomic_DNA"/>
</dbReference>
<sequence>MKKALTVFAALIMLGYTASSQTSLPEIDKSPLDICYYPTEYPQLKTQAKSIDPAVARVIYSRPKKEGRPVFGNLVEYGKLWRLGANEATEIEFFKPVMIGQKKVAKGRYTLYAIVNEKSWTFILNKDIDIWGSFKYKQANDVLRLDVPVQTMKDQVESLAMTFERSASGVNLVVAWENVKTELPITL</sequence>
<dbReference type="Proteomes" id="UP001165367">
    <property type="component" value="Unassembled WGS sequence"/>
</dbReference>
<keyword evidence="1" id="KW-0732">Signal</keyword>